<evidence type="ECO:0000313" key="4">
    <source>
        <dbReference type="EnsemblMetazoa" id="AEPI011295-PA"/>
    </source>
</evidence>
<feature type="transmembrane region" description="Helical" evidence="3">
    <location>
        <begin position="355"/>
        <end position="379"/>
    </location>
</feature>
<reference evidence="4" key="2">
    <citation type="submission" date="2020-05" db="UniProtKB">
        <authorList>
            <consortium name="EnsemblMetazoa"/>
        </authorList>
    </citation>
    <scope>IDENTIFICATION</scope>
    <source>
        <strain evidence="4">Epiroticus2</strain>
    </source>
</reference>
<reference evidence="5" key="1">
    <citation type="submission" date="2013-03" db="EMBL/GenBank/DDBJ databases">
        <title>The Genome Sequence of Anopheles epiroticus epiroticus2.</title>
        <authorList>
            <consortium name="The Broad Institute Genomics Platform"/>
            <person name="Neafsey D.E."/>
            <person name="Howell P."/>
            <person name="Walker B."/>
            <person name="Young S.K."/>
            <person name="Zeng Q."/>
            <person name="Gargeya S."/>
            <person name="Fitzgerald M."/>
            <person name="Haas B."/>
            <person name="Abouelleil A."/>
            <person name="Allen A.W."/>
            <person name="Alvarado L."/>
            <person name="Arachchi H.M."/>
            <person name="Berlin A.M."/>
            <person name="Chapman S.B."/>
            <person name="Gainer-Dewar J."/>
            <person name="Goldberg J."/>
            <person name="Griggs A."/>
            <person name="Gujja S."/>
            <person name="Hansen M."/>
            <person name="Howarth C."/>
            <person name="Imamovic A."/>
            <person name="Ireland A."/>
            <person name="Larimer J."/>
            <person name="McCowan C."/>
            <person name="Murphy C."/>
            <person name="Pearson M."/>
            <person name="Poon T.W."/>
            <person name="Priest M."/>
            <person name="Roberts A."/>
            <person name="Saif S."/>
            <person name="Shea T."/>
            <person name="Sisk P."/>
            <person name="Sykes S."/>
            <person name="Wortman J."/>
            <person name="Nusbaum C."/>
            <person name="Birren B."/>
        </authorList>
    </citation>
    <scope>NUCLEOTIDE SEQUENCE [LARGE SCALE GENOMIC DNA]</scope>
    <source>
        <strain evidence="5">Epiroticus2</strain>
    </source>
</reference>
<keyword evidence="5" id="KW-1185">Reference proteome</keyword>
<organism evidence="4 5">
    <name type="scientific">Anopheles epiroticus</name>
    <dbReference type="NCBI Taxonomy" id="199890"/>
    <lineage>
        <taxon>Eukaryota</taxon>
        <taxon>Metazoa</taxon>
        <taxon>Ecdysozoa</taxon>
        <taxon>Arthropoda</taxon>
        <taxon>Hexapoda</taxon>
        <taxon>Insecta</taxon>
        <taxon>Pterygota</taxon>
        <taxon>Neoptera</taxon>
        <taxon>Endopterygota</taxon>
        <taxon>Diptera</taxon>
        <taxon>Nematocera</taxon>
        <taxon>Culicoidea</taxon>
        <taxon>Culicidae</taxon>
        <taxon>Anophelinae</taxon>
        <taxon>Anopheles</taxon>
    </lineage>
</organism>
<accession>A0A182PWF8</accession>
<keyword evidence="3" id="KW-0472">Membrane</keyword>
<dbReference type="PROSITE" id="PS51155">
    <property type="entry name" value="CHIT_BIND_RR_2"/>
    <property type="match status" value="1"/>
</dbReference>
<dbReference type="PRINTS" id="PR00947">
    <property type="entry name" value="CUTICLE"/>
</dbReference>
<dbReference type="PROSITE" id="PS00233">
    <property type="entry name" value="CHIT_BIND_RR_1"/>
    <property type="match status" value="1"/>
</dbReference>
<dbReference type="GO" id="GO:0031012">
    <property type="term" value="C:extracellular matrix"/>
    <property type="evidence" value="ECO:0007669"/>
    <property type="project" value="TreeGrafter"/>
</dbReference>
<dbReference type="Proteomes" id="UP000075885">
    <property type="component" value="Unassembled WGS sequence"/>
</dbReference>
<dbReference type="PANTHER" id="PTHR12236">
    <property type="entry name" value="STRUCTURAL CONTITUENT OF CUTICLE"/>
    <property type="match status" value="1"/>
</dbReference>
<dbReference type="InterPro" id="IPR000618">
    <property type="entry name" value="Insect_cuticle"/>
</dbReference>
<dbReference type="AlphaFoldDB" id="A0A182PWF8"/>
<dbReference type="GO" id="GO:0042302">
    <property type="term" value="F:structural constituent of cuticle"/>
    <property type="evidence" value="ECO:0007669"/>
    <property type="project" value="UniProtKB-UniRule"/>
</dbReference>
<dbReference type="Pfam" id="PF00379">
    <property type="entry name" value="Chitin_bind_4"/>
    <property type="match status" value="1"/>
</dbReference>
<dbReference type="InterPro" id="IPR051217">
    <property type="entry name" value="Insect_Cuticle_Struc_Prot"/>
</dbReference>
<dbReference type="GO" id="GO:0005615">
    <property type="term" value="C:extracellular space"/>
    <property type="evidence" value="ECO:0007669"/>
    <property type="project" value="TreeGrafter"/>
</dbReference>
<sequence>FVLFATLVAAASAGLLPVAHHGSIATSHSTIQHHAAPAIQHVGSIHAAPAIYQHSAPAIVKTIAQPTIIKSVEHHAPANYEFSYSVHDEHTGDIKSQHETRHGDEVHGQYSLLDSDGHQRIVDYHADHHTGFNAVVRLMSCVDWLGHNLLDRLHHFNVGWLSTNNRVESIMVVRSVVHNTLMTIGVQQAVLALHLVAMACLMLTLHISGVRIVHRVRELIVGRSVFFDLFHVGRLGIALHDGWLCVALHNGRLHVIFDDVRESDGFDDSWSWLAVVRWLCSNNFGWLSNNFGNCWLSDDFLNKRLRDLDVGRFAVNDSVEAIVIIGGVLDCTFVSIRIDQTVLAMHLIAVARFTLLLDVAGMIIVNTVGEIVLSVMIFIEVFDERRLGNGLHDGWLSNGLHDRGLSYSLN</sequence>
<dbReference type="EnsemblMetazoa" id="AEPI011295-RA">
    <property type="protein sequence ID" value="AEPI011295-PA"/>
    <property type="gene ID" value="AEPI011295"/>
</dbReference>
<keyword evidence="3" id="KW-0812">Transmembrane</keyword>
<protein>
    <submittedName>
        <fullName evidence="4">Uncharacterized protein</fullName>
    </submittedName>
</protein>
<evidence type="ECO:0000256" key="2">
    <source>
        <dbReference type="PROSITE-ProRule" id="PRU00497"/>
    </source>
</evidence>
<keyword evidence="3" id="KW-1133">Transmembrane helix</keyword>
<proteinExistence type="predicted"/>
<dbReference type="InterPro" id="IPR031311">
    <property type="entry name" value="CHIT_BIND_RR_consensus"/>
</dbReference>
<dbReference type="PANTHER" id="PTHR12236:SF46">
    <property type="entry name" value="CUTICULAR PROTEIN 30B-RELATED"/>
    <property type="match status" value="1"/>
</dbReference>
<evidence type="ECO:0000313" key="5">
    <source>
        <dbReference type="Proteomes" id="UP000075885"/>
    </source>
</evidence>
<evidence type="ECO:0000256" key="1">
    <source>
        <dbReference type="ARBA" id="ARBA00022460"/>
    </source>
</evidence>
<keyword evidence="1 2" id="KW-0193">Cuticle</keyword>
<name>A0A182PWF8_9DIPT</name>
<dbReference type="VEuPathDB" id="VectorBase:AEPI011295"/>
<dbReference type="STRING" id="199890.A0A182PWF8"/>
<evidence type="ECO:0000256" key="3">
    <source>
        <dbReference type="SAM" id="Phobius"/>
    </source>
</evidence>
<feature type="transmembrane region" description="Helical" evidence="3">
    <location>
        <begin position="191"/>
        <end position="213"/>
    </location>
</feature>